<keyword evidence="1" id="KW-0472">Membrane</keyword>
<feature type="transmembrane region" description="Helical" evidence="1">
    <location>
        <begin position="155"/>
        <end position="178"/>
    </location>
</feature>
<dbReference type="Proteomes" id="UP000054937">
    <property type="component" value="Unassembled WGS sequence"/>
</dbReference>
<feature type="transmembrane region" description="Helical" evidence="1">
    <location>
        <begin position="9"/>
        <end position="26"/>
    </location>
</feature>
<reference evidence="2 3" key="1">
    <citation type="journal article" date="2015" name="Sci. Rep.">
        <title>Genome of the facultative scuticociliatosis pathogen Pseudocohnilembus persalinus provides insight into its virulence through horizontal gene transfer.</title>
        <authorList>
            <person name="Xiong J."/>
            <person name="Wang G."/>
            <person name="Cheng J."/>
            <person name="Tian M."/>
            <person name="Pan X."/>
            <person name="Warren A."/>
            <person name="Jiang C."/>
            <person name="Yuan D."/>
            <person name="Miao W."/>
        </authorList>
    </citation>
    <scope>NUCLEOTIDE SEQUENCE [LARGE SCALE GENOMIC DNA]</scope>
    <source>
        <strain evidence="2">36N120E</strain>
    </source>
</reference>
<keyword evidence="1" id="KW-1133">Transmembrane helix</keyword>
<keyword evidence="3" id="KW-1185">Reference proteome</keyword>
<name>A0A0V0QFP3_PSEPJ</name>
<evidence type="ECO:0000313" key="2">
    <source>
        <dbReference type="EMBL" id="KRX01021.1"/>
    </source>
</evidence>
<dbReference type="EMBL" id="LDAU01000180">
    <property type="protein sequence ID" value="KRX01021.1"/>
    <property type="molecule type" value="Genomic_DNA"/>
</dbReference>
<organism evidence="2 3">
    <name type="scientific">Pseudocohnilembus persalinus</name>
    <name type="common">Ciliate</name>
    <dbReference type="NCBI Taxonomy" id="266149"/>
    <lineage>
        <taxon>Eukaryota</taxon>
        <taxon>Sar</taxon>
        <taxon>Alveolata</taxon>
        <taxon>Ciliophora</taxon>
        <taxon>Intramacronucleata</taxon>
        <taxon>Oligohymenophorea</taxon>
        <taxon>Scuticociliatia</taxon>
        <taxon>Philasterida</taxon>
        <taxon>Pseudocohnilembidae</taxon>
        <taxon>Pseudocohnilembus</taxon>
    </lineage>
</organism>
<keyword evidence="1" id="KW-0812">Transmembrane</keyword>
<dbReference type="InParanoid" id="A0A0V0QFP3"/>
<evidence type="ECO:0008006" key="4">
    <source>
        <dbReference type="Google" id="ProtNLM"/>
    </source>
</evidence>
<proteinExistence type="predicted"/>
<evidence type="ECO:0000313" key="3">
    <source>
        <dbReference type="Proteomes" id="UP000054937"/>
    </source>
</evidence>
<gene>
    <name evidence="2" type="ORF">PPERSA_09627</name>
</gene>
<dbReference type="AlphaFoldDB" id="A0A0V0QFP3"/>
<evidence type="ECO:0000256" key="1">
    <source>
        <dbReference type="SAM" id="Phobius"/>
    </source>
</evidence>
<comment type="caution">
    <text evidence="2">The sequence shown here is derived from an EMBL/GenBank/DDBJ whole genome shotgun (WGS) entry which is preliminary data.</text>
</comment>
<protein>
    <recommendedName>
        <fullName evidence="4">Transmembrane protein</fullName>
    </recommendedName>
</protein>
<accession>A0A0V0QFP3</accession>
<sequence>MNNQKKLQLIYPFIVILLLINFSTQYDYNQNFCDHIGGNFKTFYSPEIEYLSNTSCDNDEWSVDFQKKETVTHTQTCQIEDNEFFNNDEIIFNLSERCDACKYSLDKNSGYLKDFTVTVNAFFDPSGAGADTFKLVGCTITANYQSTQPVEIKAYYNFIGGQKLEFILLILVILVAFFA</sequence>